<evidence type="ECO:0000313" key="2">
    <source>
        <dbReference type="EMBL" id="GFS20359.1"/>
    </source>
</evidence>
<gene>
    <name evidence="2" type="ORF">ElyMa_005054300</name>
</gene>
<evidence type="ECO:0008006" key="4">
    <source>
        <dbReference type="Google" id="ProtNLM"/>
    </source>
</evidence>
<evidence type="ECO:0000256" key="1">
    <source>
        <dbReference type="SAM" id="MobiDB-lite"/>
    </source>
</evidence>
<keyword evidence="3" id="KW-1185">Reference proteome</keyword>
<evidence type="ECO:0000313" key="3">
    <source>
        <dbReference type="Proteomes" id="UP000762676"/>
    </source>
</evidence>
<comment type="caution">
    <text evidence="2">The sequence shown here is derived from an EMBL/GenBank/DDBJ whole genome shotgun (WGS) entry which is preliminary data.</text>
</comment>
<proteinExistence type="predicted"/>
<dbReference type="AlphaFoldDB" id="A0AAV4JCH0"/>
<accession>A0AAV4JCH0</accession>
<dbReference type="Proteomes" id="UP000762676">
    <property type="component" value="Unassembled WGS sequence"/>
</dbReference>
<feature type="region of interest" description="Disordered" evidence="1">
    <location>
        <begin position="37"/>
        <end position="113"/>
    </location>
</feature>
<organism evidence="2 3">
    <name type="scientific">Elysia marginata</name>
    <dbReference type="NCBI Taxonomy" id="1093978"/>
    <lineage>
        <taxon>Eukaryota</taxon>
        <taxon>Metazoa</taxon>
        <taxon>Spiralia</taxon>
        <taxon>Lophotrochozoa</taxon>
        <taxon>Mollusca</taxon>
        <taxon>Gastropoda</taxon>
        <taxon>Heterobranchia</taxon>
        <taxon>Euthyneura</taxon>
        <taxon>Panpulmonata</taxon>
        <taxon>Sacoglossa</taxon>
        <taxon>Placobranchoidea</taxon>
        <taxon>Plakobranchidae</taxon>
        <taxon>Elysia</taxon>
    </lineage>
</organism>
<name>A0AAV4JCH0_9GAST</name>
<protein>
    <recommendedName>
        <fullName evidence="4">Shugoshin C-terminal domain-containing protein</fullName>
    </recommendedName>
</protein>
<feature type="compositionally biased region" description="Basic and acidic residues" evidence="1">
    <location>
        <begin position="74"/>
        <end position="92"/>
    </location>
</feature>
<reference evidence="2 3" key="1">
    <citation type="journal article" date="2021" name="Elife">
        <title>Chloroplast acquisition without the gene transfer in kleptoplastic sea slugs, Plakobranchus ocellatus.</title>
        <authorList>
            <person name="Maeda T."/>
            <person name="Takahashi S."/>
            <person name="Yoshida T."/>
            <person name="Shimamura S."/>
            <person name="Takaki Y."/>
            <person name="Nagai Y."/>
            <person name="Toyoda A."/>
            <person name="Suzuki Y."/>
            <person name="Arimoto A."/>
            <person name="Ishii H."/>
            <person name="Satoh N."/>
            <person name="Nishiyama T."/>
            <person name="Hasebe M."/>
            <person name="Maruyama T."/>
            <person name="Minagawa J."/>
            <person name="Obokata J."/>
            <person name="Shigenobu S."/>
        </authorList>
    </citation>
    <scope>NUCLEOTIDE SEQUENCE [LARGE SCALE GENOMIC DNA]</scope>
</reference>
<sequence>MQAIMLDLKILSLKMNLIPPVLKNRLKCQTIVRAIGSSQSAENIRSESSMDWSLGANDSSSATTASCAVGSVGDEERFLKEETSRTDPGPDRKRAKSHSKKDNGSATPCSRKKVVFDLRKNRANSKSANLFI</sequence>
<dbReference type="EMBL" id="BMAT01010113">
    <property type="protein sequence ID" value="GFS20359.1"/>
    <property type="molecule type" value="Genomic_DNA"/>
</dbReference>
<feature type="compositionally biased region" description="Polar residues" evidence="1">
    <location>
        <begin position="37"/>
        <end position="66"/>
    </location>
</feature>